<dbReference type="AlphaFoldDB" id="A0A090IAY4"/>
<dbReference type="Gene3D" id="3.40.718.10">
    <property type="entry name" value="Isopropylmalate Dehydrogenase"/>
    <property type="match status" value="1"/>
</dbReference>
<organism evidence="4">
    <name type="scientific">Methanobacterium formicicum</name>
    <dbReference type="NCBI Taxonomy" id="2162"/>
    <lineage>
        <taxon>Archaea</taxon>
        <taxon>Methanobacteriati</taxon>
        <taxon>Methanobacteriota</taxon>
        <taxon>Methanomada group</taxon>
        <taxon>Methanobacteria</taxon>
        <taxon>Methanobacteriales</taxon>
        <taxon>Methanobacteriaceae</taxon>
        <taxon>Methanobacterium</taxon>
    </lineage>
</organism>
<dbReference type="RefSeq" id="WP_424971267.1">
    <property type="nucleotide sequence ID" value="NZ_JARVXG010000046.1"/>
</dbReference>
<protein>
    <submittedName>
        <fullName evidence="4">Methanogen marker protein 4</fullName>
    </submittedName>
</protein>
<evidence type="ECO:0000256" key="3">
    <source>
        <dbReference type="ARBA" id="ARBA00022679"/>
    </source>
</evidence>
<dbReference type="InterPro" id="IPR016764">
    <property type="entry name" value="MeTrfase_MtxX_xsu"/>
</dbReference>
<dbReference type="GO" id="GO:0032259">
    <property type="term" value="P:methylation"/>
    <property type="evidence" value="ECO:0007669"/>
    <property type="project" value="UniProtKB-KW"/>
</dbReference>
<reference evidence="4" key="1">
    <citation type="submission" date="2014-08" db="EMBL/GenBank/DDBJ databases">
        <authorList>
            <person name="Wibberg D."/>
        </authorList>
    </citation>
    <scope>NUCLEOTIDE SEQUENCE</scope>
</reference>
<dbReference type="EMBL" id="LN515531">
    <property type="protein sequence ID" value="CEA14697.1"/>
    <property type="molecule type" value="Genomic_DNA"/>
</dbReference>
<proteinExistence type="inferred from homology"/>
<keyword evidence="2" id="KW-0489">Methyltransferase</keyword>
<dbReference type="NCBIfam" id="TIGR03270">
    <property type="entry name" value="methan_mark_4"/>
    <property type="match status" value="1"/>
</dbReference>
<dbReference type="KEGG" id="mfi:DSM1535_2323"/>
<evidence type="ECO:0000313" key="4">
    <source>
        <dbReference type="EMBL" id="CEA14697.1"/>
    </source>
</evidence>
<comment type="similarity">
    <text evidence="1">Belongs to the MtxX family.</text>
</comment>
<sequence>MDLQYYCTIPENKQNYSFFVMDHYPLNQVLRIRGRSSYSYLNRSTGKILTMKIAAGVGENQAIVQASRQVDFEVVLTESEEELLDMLLNGEVAAAIRGSLSASHFMARLRELYPEVYRASLLDIQGHLFLLAPVGIDEGDTLKQKRKIIEYGDKFLRQMGLNPKIAILSGGRPQDIGRSSRIDKTIQEAEELTRITRDKYAVKHYFILIEDAIADGANMILAPDGICGNLIFRSLVLLGSIQSQGAVTLGIDEIFIDTSRSQNEEGYLRALKLAEKLAKQH</sequence>
<accession>A0A090IAY4</accession>
<evidence type="ECO:0000256" key="1">
    <source>
        <dbReference type="ARBA" id="ARBA00009125"/>
    </source>
</evidence>
<dbReference type="SUPFAM" id="SSF53659">
    <property type="entry name" value="Isocitrate/Isopropylmalate dehydrogenase-like"/>
    <property type="match status" value="1"/>
</dbReference>
<dbReference type="PATRIC" id="fig|2162.9.peg.2397"/>
<name>A0A090IAY4_METFO</name>
<evidence type="ECO:0000256" key="2">
    <source>
        <dbReference type="ARBA" id="ARBA00022603"/>
    </source>
</evidence>
<gene>
    <name evidence="4" type="ORF">DSM1535_2323</name>
</gene>
<keyword evidence="3" id="KW-0808">Transferase</keyword>
<dbReference type="PIRSF" id="PIRSF019709">
    <property type="entry name" value="Methyltransf_MtxX"/>
    <property type="match status" value="1"/>
</dbReference>
<dbReference type="GO" id="GO:0008168">
    <property type="term" value="F:methyltransferase activity"/>
    <property type="evidence" value="ECO:0007669"/>
    <property type="project" value="UniProtKB-KW"/>
</dbReference>